<dbReference type="RefSeq" id="WP_183248042.1">
    <property type="nucleotide sequence ID" value="NZ_JACHES010000004.1"/>
</dbReference>
<gene>
    <name evidence="1" type="ORF">HNQ82_001237</name>
</gene>
<dbReference type="Proteomes" id="UP000523528">
    <property type="component" value="Unassembled WGS sequence"/>
</dbReference>
<proteinExistence type="predicted"/>
<keyword evidence="2" id="KW-1185">Reference proteome</keyword>
<protein>
    <submittedName>
        <fullName evidence="1">Uncharacterized protein</fullName>
    </submittedName>
</protein>
<dbReference type="AlphaFoldDB" id="A0A7W9YQE0"/>
<evidence type="ECO:0000313" key="2">
    <source>
        <dbReference type="Proteomes" id="UP000523528"/>
    </source>
</evidence>
<reference evidence="1 2" key="1">
    <citation type="submission" date="2020-08" db="EMBL/GenBank/DDBJ databases">
        <title>Genomic Encyclopedia of Type Strains, Phase IV (KMG-IV): sequencing the most valuable type-strain genomes for metagenomic binning, comparative biology and taxonomic classification.</title>
        <authorList>
            <person name="Goeker M."/>
        </authorList>
    </citation>
    <scope>NUCLEOTIDE SEQUENCE [LARGE SCALE GENOMIC DNA]</scope>
    <source>
        <strain evidence="1 2">DSM 23211</strain>
    </source>
</reference>
<organism evidence="1 2">
    <name type="scientific">Anoxybacillus tengchongensis</name>
    <dbReference type="NCBI Taxonomy" id="576944"/>
    <lineage>
        <taxon>Bacteria</taxon>
        <taxon>Bacillati</taxon>
        <taxon>Bacillota</taxon>
        <taxon>Bacilli</taxon>
        <taxon>Bacillales</taxon>
        <taxon>Anoxybacillaceae</taxon>
        <taxon>Anoxybacillus</taxon>
    </lineage>
</organism>
<dbReference type="EMBL" id="JACHES010000004">
    <property type="protein sequence ID" value="MBB6176423.1"/>
    <property type="molecule type" value="Genomic_DNA"/>
</dbReference>
<name>A0A7W9YQE0_9BACL</name>
<accession>A0A7W9YQE0</accession>
<evidence type="ECO:0000313" key="1">
    <source>
        <dbReference type="EMBL" id="MBB6176423.1"/>
    </source>
</evidence>
<sequence length="62" mass="7339">MDQVSLSEFKKQFPIFKDVPDSEFLYRNGKWFISLKATKQLAYQHKNKELIKFISGVEGKQK</sequence>
<comment type="caution">
    <text evidence="1">The sequence shown here is derived from an EMBL/GenBank/DDBJ whole genome shotgun (WGS) entry which is preliminary data.</text>
</comment>